<dbReference type="Pfam" id="PF04754">
    <property type="entry name" value="Transposase_31"/>
    <property type="match status" value="1"/>
</dbReference>
<dbReference type="FunCoup" id="A0A1M7FHP7">
    <property type="interactions" value="36"/>
</dbReference>
<sequence length="324" mass="37331">MASNHHDIAYKELFSHPEFVQQLIEGFAPDDIAALMDFSTLKQHNGNYVTPLSKEKIEDVVWSVDATWYGVTQRIYVYILLEFQSRVDQRMPLRMMHYVAGFHDHLIKNGVTKPNEGLPPVFPVVLYNGAKRWSAEQDIYDMIKPQPPGFLGPYQPHLRYYLIDEGRYSDEELAIRNTPLSGVFGIENANKGREDLQVAVDRIVAIITADPNKERIDRIVTRWLKRHLERLGAKVDLSELNSLMEDRNMLADNLEVWAKRERREGEAKGEIKGEAKLLKRLIISKYGQCPEWAQDKLNAADSERLGAWAEHIFDAETLEKLLSE</sequence>
<protein>
    <recommendedName>
        <fullName evidence="1">Transposase (putative) YhgA-like domain-containing protein</fullName>
    </recommendedName>
</protein>
<feature type="domain" description="Transposase (putative) YhgA-like" evidence="1">
    <location>
        <begin position="4"/>
        <end position="213"/>
    </location>
</feature>
<dbReference type="GO" id="GO:1990238">
    <property type="term" value="F:double-stranded DNA endonuclease activity"/>
    <property type="evidence" value="ECO:0007669"/>
    <property type="project" value="TreeGrafter"/>
</dbReference>
<evidence type="ECO:0000313" key="2">
    <source>
        <dbReference type="EMBL" id="SHM03601.1"/>
    </source>
</evidence>
<dbReference type="PANTHER" id="PTHR34611:SF2">
    <property type="entry name" value="INACTIVE RECOMBINATION-PROMOTING NUCLEASE-LIKE PROTEIN RPNE-RELATED"/>
    <property type="match status" value="1"/>
</dbReference>
<accession>A0A1M7FHP7</accession>
<dbReference type="InParanoid" id="A0A1M7FHP7"/>
<name>A0A1M7FHP7_9GAMM</name>
<dbReference type="RefSeq" id="WP_079551632.1">
    <property type="nucleotide sequence ID" value="NZ_LT670847.1"/>
</dbReference>
<evidence type="ECO:0000259" key="1">
    <source>
        <dbReference type="Pfam" id="PF04754"/>
    </source>
</evidence>
<reference evidence="2 3" key="1">
    <citation type="submission" date="2016-11" db="EMBL/GenBank/DDBJ databases">
        <authorList>
            <person name="Jaros S."/>
            <person name="Januszkiewicz K."/>
            <person name="Wedrychowicz H."/>
        </authorList>
    </citation>
    <scope>NUCLEOTIDE SEQUENCE [LARGE SCALE GENOMIC DNA]</scope>
    <source>
        <strain evidence="2 3">ACAM 12</strain>
    </source>
</reference>
<evidence type="ECO:0000313" key="3">
    <source>
        <dbReference type="Proteomes" id="UP000190911"/>
    </source>
</evidence>
<dbReference type="InterPro" id="IPR006842">
    <property type="entry name" value="Transposase_31"/>
</dbReference>
<dbReference type="PANTHER" id="PTHR34611">
    <property type="match status" value="1"/>
</dbReference>
<dbReference type="STRING" id="29571.SAMN05878437_0897"/>
<organism evidence="2 3">
    <name type="scientific">Vreelandella subglaciescola</name>
    <dbReference type="NCBI Taxonomy" id="29571"/>
    <lineage>
        <taxon>Bacteria</taxon>
        <taxon>Pseudomonadati</taxon>
        <taxon>Pseudomonadota</taxon>
        <taxon>Gammaproteobacteria</taxon>
        <taxon>Oceanospirillales</taxon>
        <taxon>Halomonadaceae</taxon>
        <taxon>Vreelandella</taxon>
    </lineage>
</organism>
<dbReference type="OrthoDB" id="5562276at2"/>
<gene>
    <name evidence="2" type="ORF">SAMN05878437_0897</name>
</gene>
<dbReference type="AlphaFoldDB" id="A0A1M7FHP7"/>
<dbReference type="EMBL" id="LT670847">
    <property type="protein sequence ID" value="SHM03601.1"/>
    <property type="molecule type" value="Genomic_DNA"/>
</dbReference>
<dbReference type="Proteomes" id="UP000190911">
    <property type="component" value="Chromosome I"/>
</dbReference>
<dbReference type="GO" id="GO:0006310">
    <property type="term" value="P:DNA recombination"/>
    <property type="evidence" value="ECO:0007669"/>
    <property type="project" value="TreeGrafter"/>
</dbReference>
<dbReference type="InterPro" id="IPR051699">
    <property type="entry name" value="Rpn/YhgA-like_nuclease"/>
</dbReference>
<proteinExistence type="predicted"/>
<keyword evidence="3" id="KW-1185">Reference proteome</keyword>